<sequence>MMGAAAACVPMNFPTWWHSVQATTCAAWRKQREPGKREGRCR</sequence>
<organism evidence="1 2">
    <name type="scientific">Bifidobacterium gallicum DSM 20093 = LMG 11596</name>
    <dbReference type="NCBI Taxonomy" id="561180"/>
    <lineage>
        <taxon>Bacteria</taxon>
        <taxon>Bacillati</taxon>
        <taxon>Actinomycetota</taxon>
        <taxon>Actinomycetes</taxon>
        <taxon>Bifidobacteriales</taxon>
        <taxon>Bifidobacteriaceae</taxon>
        <taxon>Bifidobacterium</taxon>
    </lineage>
</organism>
<evidence type="ECO:0000313" key="1">
    <source>
        <dbReference type="EMBL" id="EFA22542.1"/>
    </source>
</evidence>
<name>D1NUP1_9BIFI</name>
<comment type="caution">
    <text evidence="1">The sequence shown here is derived from an EMBL/GenBank/DDBJ whole genome shotgun (WGS) entry which is preliminary data.</text>
</comment>
<dbReference type="Proteomes" id="UP000003656">
    <property type="component" value="Unassembled WGS sequence"/>
</dbReference>
<proteinExistence type="predicted"/>
<dbReference type="STRING" id="561180.BIFGAL_03567"/>
<reference evidence="1 2" key="1">
    <citation type="submission" date="2009-11" db="EMBL/GenBank/DDBJ databases">
        <authorList>
            <person name="Weinstock G."/>
            <person name="Sodergren E."/>
            <person name="Clifton S."/>
            <person name="Fulton L."/>
            <person name="Fulton B."/>
            <person name="Courtney L."/>
            <person name="Fronick C."/>
            <person name="Harrison M."/>
            <person name="Strong C."/>
            <person name="Farmer C."/>
            <person name="Delahaunty K."/>
            <person name="Markovic C."/>
            <person name="Hall O."/>
            <person name="Minx P."/>
            <person name="Tomlinson C."/>
            <person name="Mitreva M."/>
            <person name="Nelson J."/>
            <person name="Hou S."/>
            <person name="Wollam A."/>
            <person name="Pepin K.H."/>
            <person name="Johnson M."/>
            <person name="Bhonagiri V."/>
            <person name="Nash W.E."/>
            <person name="Warren W."/>
            <person name="Chinwalla A."/>
            <person name="Mardis E.R."/>
            <person name="Wilson R.K."/>
        </authorList>
    </citation>
    <scope>NUCLEOTIDE SEQUENCE [LARGE SCALE GENOMIC DNA]</scope>
    <source>
        <strain evidence="1 2">DSM 20093</strain>
    </source>
</reference>
<evidence type="ECO:0000313" key="2">
    <source>
        <dbReference type="Proteomes" id="UP000003656"/>
    </source>
</evidence>
<protein>
    <submittedName>
        <fullName evidence="1">Uncharacterized protein</fullName>
    </submittedName>
</protein>
<dbReference type="EMBL" id="ABXB03000003">
    <property type="protein sequence ID" value="EFA22542.1"/>
    <property type="molecule type" value="Genomic_DNA"/>
</dbReference>
<accession>D1NUP1</accession>
<gene>
    <name evidence="1" type="ORF">BIFGAL_03567</name>
</gene>
<dbReference type="AlphaFoldDB" id="D1NUP1"/>